<feature type="region of interest" description="Disordered" evidence="2">
    <location>
        <begin position="1"/>
        <end position="40"/>
    </location>
</feature>
<reference evidence="3 4" key="1">
    <citation type="journal article" date="2019" name="Environ. Microbiol.">
        <title>Species interactions and distinct microbial communities in high Arctic permafrost affected cryosols are associated with the CH4 and CO2 gas fluxes.</title>
        <authorList>
            <person name="Altshuler I."/>
            <person name="Hamel J."/>
            <person name="Turney S."/>
            <person name="Magnuson E."/>
            <person name="Levesque R."/>
            <person name="Greer C."/>
            <person name="Whyte L.G."/>
        </authorList>
    </citation>
    <scope>NUCLEOTIDE SEQUENCE [LARGE SCALE GENOMIC DNA]</scope>
    <source>
        <strain evidence="3 4">S9.3B</strain>
    </source>
</reference>
<organism evidence="3 4">
    <name type="scientific">Muricoccus nepalensis</name>
    <dbReference type="NCBI Taxonomy" id="1854500"/>
    <lineage>
        <taxon>Bacteria</taxon>
        <taxon>Pseudomonadati</taxon>
        <taxon>Pseudomonadota</taxon>
        <taxon>Alphaproteobacteria</taxon>
        <taxon>Acetobacterales</taxon>
        <taxon>Roseomonadaceae</taxon>
        <taxon>Muricoccus</taxon>
    </lineage>
</organism>
<dbReference type="SUPFAM" id="SSF53850">
    <property type="entry name" value="Periplasmic binding protein-like II"/>
    <property type="match status" value="1"/>
</dbReference>
<sequence>MPGRAGGAGGVAPGRDGRERDGLGWRPAGRDAAGPGGTGRRAVGRAALGLAFATGLAQAGRAQAPWPERPVRVVVPYPPGGSNDIVARLLGEVLRERTGQPWIVENRSGAGGNVGADSVAKAPPDGQALLLTAPGPLTINNALFASMPYVAARDLVPLALVATVPIVLMAGPELPARDVAGLVALAKAQPGRIAFGSSGNGSTNHLAGELFRSMAGIDIVHVPYRGAAPAMTDLVGGQIGMMFDNLPAVLPQVREGRVRALAVAGARRAAALPEVPTLAEAGLPGFEAEAWFGLAGPAGLPPPLRARIEALVTEALADPGLRARLAATGAEPGTLAGEGFAAFLARERETWTRVIEASGARAG</sequence>
<keyword evidence="4" id="KW-1185">Reference proteome</keyword>
<comment type="similarity">
    <text evidence="1">Belongs to the UPF0065 (bug) family.</text>
</comment>
<proteinExistence type="inferred from homology"/>
<feature type="compositionally biased region" description="Gly residues" evidence="2">
    <location>
        <begin position="1"/>
        <end position="12"/>
    </location>
</feature>
<dbReference type="PANTHER" id="PTHR42928">
    <property type="entry name" value="TRICARBOXYLATE-BINDING PROTEIN"/>
    <property type="match status" value="1"/>
</dbReference>
<dbReference type="AlphaFoldDB" id="A0A502G4Y8"/>
<name>A0A502G4Y8_9PROT</name>
<dbReference type="InterPro" id="IPR005064">
    <property type="entry name" value="BUG"/>
</dbReference>
<dbReference type="EMBL" id="RCZP01000010">
    <property type="protein sequence ID" value="TPG56864.1"/>
    <property type="molecule type" value="Genomic_DNA"/>
</dbReference>
<feature type="compositionally biased region" description="Low complexity" evidence="2">
    <location>
        <begin position="24"/>
        <end position="33"/>
    </location>
</feature>
<gene>
    <name evidence="3" type="ORF">EAH89_12360</name>
</gene>
<dbReference type="OrthoDB" id="7250553at2"/>
<dbReference type="Pfam" id="PF03401">
    <property type="entry name" value="TctC"/>
    <property type="match status" value="1"/>
</dbReference>
<dbReference type="InterPro" id="IPR042100">
    <property type="entry name" value="Bug_dom1"/>
</dbReference>
<protein>
    <submittedName>
        <fullName evidence="3">Tripartite tricarboxylate transporter substrate binding protein</fullName>
    </submittedName>
</protein>
<dbReference type="Proteomes" id="UP000317078">
    <property type="component" value="Unassembled WGS sequence"/>
</dbReference>
<dbReference type="PANTHER" id="PTHR42928:SF5">
    <property type="entry name" value="BLR1237 PROTEIN"/>
    <property type="match status" value="1"/>
</dbReference>
<evidence type="ECO:0000313" key="4">
    <source>
        <dbReference type="Proteomes" id="UP000317078"/>
    </source>
</evidence>
<comment type="caution">
    <text evidence="3">The sequence shown here is derived from an EMBL/GenBank/DDBJ whole genome shotgun (WGS) entry which is preliminary data.</text>
</comment>
<accession>A0A502G4Y8</accession>
<evidence type="ECO:0000256" key="1">
    <source>
        <dbReference type="ARBA" id="ARBA00006987"/>
    </source>
</evidence>
<dbReference type="Gene3D" id="3.40.190.150">
    <property type="entry name" value="Bordetella uptake gene, domain 1"/>
    <property type="match status" value="1"/>
</dbReference>
<dbReference type="Gene3D" id="3.40.190.10">
    <property type="entry name" value="Periplasmic binding protein-like II"/>
    <property type="match status" value="1"/>
</dbReference>
<dbReference type="CDD" id="cd13578">
    <property type="entry name" value="PBP2_Bug27"/>
    <property type="match status" value="1"/>
</dbReference>
<evidence type="ECO:0000256" key="2">
    <source>
        <dbReference type="SAM" id="MobiDB-lite"/>
    </source>
</evidence>
<dbReference type="PIRSF" id="PIRSF017082">
    <property type="entry name" value="YflP"/>
    <property type="match status" value="1"/>
</dbReference>
<dbReference type="RefSeq" id="WP_140883453.1">
    <property type="nucleotide sequence ID" value="NZ_RCZP01000010.1"/>
</dbReference>
<evidence type="ECO:0000313" key="3">
    <source>
        <dbReference type="EMBL" id="TPG56864.1"/>
    </source>
</evidence>